<keyword evidence="3" id="KW-1185">Reference proteome</keyword>
<evidence type="ECO:0000313" key="2">
    <source>
        <dbReference type="EMBL" id="CAB3676979.1"/>
    </source>
</evidence>
<name>A0A6J5ARU0_9BURK</name>
<dbReference type="PANTHER" id="PTHR46637:SF1">
    <property type="entry name" value="BLL5188 PROTEIN"/>
    <property type="match status" value="1"/>
</dbReference>
<gene>
    <name evidence="2" type="ORF">LMG24238_02413</name>
</gene>
<dbReference type="Pfam" id="PF13340">
    <property type="entry name" value="DUF4096"/>
    <property type="match status" value="1"/>
</dbReference>
<dbReference type="Proteomes" id="UP000494255">
    <property type="component" value="Unassembled WGS sequence"/>
</dbReference>
<dbReference type="PANTHER" id="PTHR46637">
    <property type="entry name" value="TIS1421-TRANSPOSASE PROTEIN A"/>
    <property type="match status" value="1"/>
</dbReference>
<feature type="domain" description="Insertion element IS402-like" evidence="1">
    <location>
        <begin position="7"/>
        <end position="81"/>
    </location>
</feature>
<evidence type="ECO:0000259" key="1">
    <source>
        <dbReference type="Pfam" id="PF13340"/>
    </source>
</evidence>
<dbReference type="InterPro" id="IPR052909">
    <property type="entry name" value="Transposase_6_like"/>
</dbReference>
<dbReference type="EMBL" id="CADIKC010000002">
    <property type="protein sequence ID" value="CAB3676979.1"/>
    <property type="molecule type" value="Genomic_DNA"/>
</dbReference>
<protein>
    <recommendedName>
        <fullName evidence="1">Insertion element IS402-like domain-containing protein</fullName>
    </recommendedName>
</protein>
<proteinExistence type="predicted"/>
<dbReference type="AlphaFoldDB" id="A0A6J5ARU0"/>
<accession>A0A6J5ARU0</accession>
<sequence length="155" mass="17715">MRTHGDLTDAQWQRVAGLFSELRARKDPRGRPAHDARTVLNGVLWVLFTGAAWATLPEKYPDYRTCHRRFKVWHESGVLQQSLHELFGAEGHAICEAMNSRMRAERRRRPKEPVVRHNVLPLWPLSGKELAKSLHYKDTPTEAGNRTGSAVTLVE</sequence>
<dbReference type="InterPro" id="IPR025161">
    <property type="entry name" value="IS402-like_dom"/>
</dbReference>
<evidence type="ECO:0000313" key="3">
    <source>
        <dbReference type="Proteomes" id="UP000494255"/>
    </source>
</evidence>
<reference evidence="2 3" key="1">
    <citation type="submission" date="2020-04" db="EMBL/GenBank/DDBJ databases">
        <authorList>
            <person name="De Canck E."/>
        </authorList>
    </citation>
    <scope>NUCLEOTIDE SEQUENCE [LARGE SCALE GENOMIC DNA]</scope>
    <source>
        <strain evidence="2 3">LMG 24238</strain>
    </source>
</reference>
<organism evidence="2 3">
    <name type="scientific">Paraburkholderia sediminicola</name>
    <dbReference type="NCBI Taxonomy" id="458836"/>
    <lineage>
        <taxon>Bacteria</taxon>
        <taxon>Pseudomonadati</taxon>
        <taxon>Pseudomonadota</taxon>
        <taxon>Betaproteobacteria</taxon>
        <taxon>Burkholderiales</taxon>
        <taxon>Burkholderiaceae</taxon>
        <taxon>Paraburkholderia</taxon>
    </lineage>
</organism>